<dbReference type="PANTHER" id="PTHR46890:SF48">
    <property type="entry name" value="RNA-DIRECTED DNA POLYMERASE"/>
    <property type="match status" value="1"/>
</dbReference>
<keyword evidence="1" id="KW-0808">Transferase</keyword>
<comment type="caution">
    <text evidence="1">The sequence shown here is derived from an EMBL/GenBank/DDBJ whole genome shotgun (WGS) entry which is preliminary data.</text>
</comment>
<keyword evidence="1" id="KW-0548">Nucleotidyltransferase</keyword>
<dbReference type="EMBL" id="SMMG02000005">
    <property type="protein sequence ID" value="KAA3472506.1"/>
    <property type="molecule type" value="Genomic_DNA"/>
</dbReference>
<gene>
    <name evidence="1" type="ORF">EPI10_022982</name>
</gene>
<dbReference type="GO" id="GO:0003964">
    <property type="term" value="F:RNA-directed DNA polymerase activity"/>
    <property type="evidence" value="ECO:0007669"/>
    <property type="project" value="UniProtKB-KW"/>
</dbReference>
<dbReference type="OrthoDB" id="994369at2759"/>
<sequence>MELNFKKLPEEATLKLELPFTLEEIKEAVWSCDESKAPRLDGFNITGKTEKRINSSFIALIPQSESPNDISNFRLICLVGSFYKIVAKVFSRRIREVIGDIVSDTQYAFIKGRQMFDRILIANEIIHSIKKNLELGGNIIFKLEISKAYGYVRWEFFGGSII</sequence>
<name>A0A5B6VTD0_9ROSI</name>
<keyword evidence="1" id="KW-0695">RNA-directed DNA polymerase</keyword>
<accession>A0A5B6VTD0</accession>
<reference evidence="2" key="1">
    <citation type="journal article" date="2019" name="Plant Biotechnol. J.">
        <title>Genome sequencing of the Australian wild diploid species Gossypium australe highlights disease resistance and delayed gland morphogenesis.</title>
        <authorList>
            <person name="Cai Y."/>
            <person name="Cai X."/>
            <person name="Wang Q."/>
            <person name="Wang P."/>
            <person name="Zhang Y."/>
            <person name="Cai C."/>
            <person name="Xu Y."/>
            <person name="Wang K."/>
            <person name="Zhou Z."/>
            <person name="Wang C."/>
            <person name="Geng S."/>
            <person name="Li B."/>
            <person name="Dong Q."/>
            <person name="Hou Y."/>
            <person name="Wang H."/>
            <person name="Ai P."/>
            <person name="Liu Z."/>
            <person name="Yi F."/>
            <person name="Sun M."/>
            <person name="An G."/>
            <person name="Cheng J."/>
            <person name="Zhang Y."/>
            <person name="Shi Q."/>
            <person name="Xie Y."/>
            <person name="Shi X."/>
            <person name="Chang Y."/>
            <person name="Huang F."/>
            <person name="Chen Y."/>
            <person name="Hong S."/>
            <person name="Mi L."/>
            <person name="Sun Q."/>
            <person name="Zhang L."/>
            <person name="Zhou B."/>
            <person name="Peng R."/>
            <person name="Zhang X."/>
            <person name="Liu F."/>
        </authorList>
    </citation>
    <scope>NUCLEOTIDE SEQUENCE [LARGE SCALE GENOMIC DNA]</scope>
    <source>
        <strain evidence="2">cv. PA1801</strain>
    </source>
</reference>
<evidence type="ECO:0000313" key="2">
    <source>
        <dbReference type="Proteomes" id="UP000325315"/>
    </source>
</evidence>
<protein>
    <submittedName>
        <fullName evidence="1">Reverse transcriptase</fullName>
    </submittedName>
</protein>
<organism evidence="1 2">
    <name type="scientific">Gossypium australe</name>
    <dbReference type="NCBI Taxonomy" id="47621"/>
    <lineage>
        <taxon>Eukaryota</taxon>
        <taxon>Viridiplantae</taxon>
        <taxon>Streptophyta</taxon>
        <taxon>Embryophyta</taxon>
        <taxon>Tracheophyta</taxon>
        <taxon>Spermatophyta</taxon>
        <taxon>Magnoliopsida</taxon>
        <taxon>eudicotyledons</taxon>
        <taxon>Gunneridae</taxon>
        <taxon>Pentapetalae</taxon>
        <taxon>rosids</taxon>
        <taxon>malvids</taxon>
        <taxon>Malvales</taxon>
        <taxon>Malvaceae</taxon>
        <taxon>Malvoideae</taxon>
        <taxon>Gossypium</taxon>
    </lineage>
</organism>
<dbReference type="Proteomes" id="UP000325315">
    <property type="component" value="Unassembled WGS sequence"/>
</dbReference>
<keyword evidence="2" id="KW-1185">Reference proteome</keyword>
<dbReference type="InterPro" id="IPR052343">
    <property type="entry name" value="Retrotransposon-Effector_Assoc"/>
</dbReference>
<proteinExistence type="predicted"/>
<dbReference type="PANTHER" id="PTHR46890">
    <property type="entry name" value="NON-LTR RETROLELEMENT REVERSE TRANSCRIPTASE-LIKE PROTEIN-RELATED"/>
    <property type="match status" value="1"/>
</dbReference>
<evidence type="ECO:0000313" key="1">
    <source>
        <dbReference type="EMBL" id="KAA3472506.1"/>
    </source>
</evidence>
<dbReference type="AlphaFoldDB" id="A0A5B6VTD0"/>